<dbReference type="GeneID" id="81433106"/>
<evidence type="ECO:0000313" key="3">
    <source>
        <dbReference type="Proteomes" id="UP001147782"/>
    </source>
</evidence>
<protein>
    <submittedName>
        <fullName evidence="2">Uncharacterized protein</fullName>
    </submittedName>
</protein>
<evidence type="ECO:0000313" key="2">
    <source>
        <dbReference type="EMBL" id="KAJ5389930.1"/>
    </source>
</evidence>
<accession>A0A9X0B6H2</accession>
<reference evidence="2" key="2">
    <citation type="journal article" date="2023" name="IMA Fungus">
        <title>Comparative genomic study of the Penicillium genus elucidates a diverse pangenome and 15 lateral gene transfer events.</title>
        <authorList>
            <person name="Petersen C."/>
            <person name="Sorensen T."/>
            <person name="Nielsen M.R."/>
            <person name="Sondergaard T.E."/>
            <person name="Sorensen J.L."/>
            <person name="Fitzpatrick D.A."/>
            <person name="Frisvad J.C."/>
            <person name="Nielsen K.L."/>
        </authorList>
    </citation>
    <scope>NUCLEOTIDE SEQUENCE</scope>
    <source>
        <strain evidence="2">IBT 29864</strain>
    </source>
</reference>
<dbReference type="RefSeq" id="XP_056560658.1">
    <property type="nucleotide sequence ID" value="XM_056693929.1"/>
</dbReference>
<evidence type="ECO:0000256" key="1">
    <source>
        <dbReference type="SAM" id="MobiDB-lite"/>
    </source>
</evidence>
<proteinExistence type="predicted"/>
<dbReference type="AlphaFoldDB" id="A0A9X0B6H2"/>
<name>A0A9X0B6H2_9EURO</name>
<dbReference type="Proteomes" id="UP001147782">
    <property type="component" value="Unassembled WGS sequence"/>
</dbReference>
<comment type="caution">
    <text evidence="2">The sequence shown here is derived from an EMBL/GenBank/DDBJ whole genome shotgun (WGS) entry which is preliminary data.</text>
</comment>
<feature type="compositionally biased region" description="Gly residues" evidence="1">
    <location>
        <begin position="82"/>
        <end position="92"/>
    </location>
</feature>
<reference evidence="2" key="1">
    <citation type="submission" date="2022-11" db="EMBL/GenBank/DDBJ databases">
        <authorList>
            <person name="Petersen C."/>
        </authorList>
    </citation>
    <scope>NUCLEOTIDE SEQUENCE</scope>
    <source>
        <strain evidence="2">IBT 29864</strain>
    </source>
</reference>
<organism evidence="2 3">
    <name type="scientific">Penicillium cataractarum</name>
    <dbReference type="NCBI Taxonomy" id="2100454"/>
    <lineage>
        <taxon>Eukaryota</taxon>
        <taxon>Fungi</taxon>
        <taxon>Dikarya</taxon>
        <taxon>Ascomycota</taxon>
        <taxon>Pezizomycotina</taxon>
        <taxon>Eurotiomycetes</taxon>
        <taxon>Eurotiomycetidae</taxon>
        <taxon>Eurotiales</taxon>
        <taxon>Aspergillaceae</taxon>
        <taxon>Penicillium</taxon>
    </lineage>
</organism>
<gene>
    <name evidence="2" type="ORF">N7496_000998</name>
</gene>
<keyword evidence="3" id="KW-1185">Reference proteome</keyword>
<dbReference type="EMBL" id="JAPZBS010000001">
    <property type="protein sequence ID" value="KAJ5389930.1"/>
    <property type="molecule type" value="Genomic_DNA"/>
</dbReference>
<sequence>MPHQEIYFALLAFSNLPATGEDRMIPIRSAGKPNLQWTVQFQNLISHGVLASRPLLTCGQVGFFEELKMEETGPPEQSTEYMGGGGVDVDRG</sequence>
<feature type="region of interest" description="Disordered" evidence="1">
    <location>
        <begin position="70"/>
        <end position="92"/>
    </location>
</feature>